<protein>
    <recommendedName>
        <fullName evidence="2">DEK-C domain-containing protein</fullName>
    </recommendedName>
</protein>
<evidence type="ECO:0000313" key="4">
    <source>
        <dbReference type="Proteomes" id="UP000243217"/>
    </source>
</evidence>
<feature type="compositionally biased region" description="Basic and acidic residues" evidence="1">
    <location>
        <begin position="15"/>
        <end position="24"/>
    </location>
</feature>
<proteinExistence type="predicted"/>
<dbReference type="SUPFAM" id="SSF109715">
    <property type="entry name" value="DEK C-terminal domain"/>
    <property type="match status" value="1"/>
</dbReference>
<dbReference type="STRING" id="74557.A0A1V9ZHQ5"/>
<gene>
    <name evidence="3" type="ORF">THRCLA_21934</name>
</gene>
<feature type="domain" description="DEK-C" evidence="2">
    <location>
        <begin position="36"/>
        <end position="90"/>
    </location>
</feature>
<evidence type="ECO:0000256" key="1">
    <source>
        <dbReference type="SAM" id="MobiDB-lite"/>
    </source>
</evidence>
<feature type="non-terminal residue" evidence="3">
    <location>
        <position position="1"/>
    </location>
</feature>
<dbReference type="PROSITE" id="PS51998">
    <property type="entry name" value="DEK_C"/>
    <property type="match status" value="1"/>
</dbReference>
<dbReference type="InterPro" id="IPR014876">
    <property type="entry name" value="DEK_C"/>
</dbReference>
<evidence type="ECO:0000313" key="3">
    <source>
        <dbReference type="EMBL" id="OQR97431.1"/>
    </source>
</evidence>
<reference evidence="3 4" key="1">
    <citation type="journal article" date="2014" name="Genome Biol. Evol.">
        <title>The secreted proteins of Achlya hypogyna and Thraustotheca clavata identify the ancestral oomycete secretome and reveal gene acquisitions by horizontal gene transfer.</title>
        <authorList>
            <person name="Misner I."/>
            <person name="Blouin N."/>
            <person name="Leonard G."/>
            <person name="Richards T.A."/>
            <person name="Lane C.E."/>
        </authorList>
    </citation>
    <scope>NUCLEOTIDE SEQUENCE [LARGE SCALE GENOMIC DNA]</scope>
    <source>
        <strain evidence="3 4">ATCC 34112</strain>
    </source>
</reference>
<dbReference type="Proteomes" id="UP000243217">
    <property type="component" value="Unassembled WGS sequence"/>
</dbReference>
<name>A0A1V9ZHQ5_9STRA</name>
<dbReference type="AlphaFoldDB" id="A0A1V9ZHQ5"/>
<dbReference type="Pfam" id="PF08766">
    <property type="entry name" value="DEK_C"/>
    <property type="match status" value="1"/>
</dbReference>
<feature type="compositionally biased region" description="Acidic residues" evidence="1">
    <location>
        <begin position="1"/>
        <end position="14"/>
    </location>
</feature>
<sequence>HDEAETESDVEDFEAMARKAEEKMPPQITPPPSSEDTLSQDLKDRVKKIMDEGDVEKLTLKSVMETLMNDLQTDITMHKRAIKDFIADIL</sequence>
<keyword evidence="4" id="KW-1185">Reference proteome</keyword>
<evidence type="ECO:0000259" key="2">
    <source>
        <dbReference type="PROSITE" id="PS51998"/>
    </source>
</evidence>
<dbReference type="Gene3D" id="1.10.10.60">
    <property type="entry name" value="Homeodomain-like"/>
    <property type="match status" value="1"/>
</dbReference>
<feature type="region of interest" description="Disordered" evidence="1">
    <location>
        <begin position="1"/>
        <end position="39"/>
    </location>
</feature>
<dbReference type="EMBL" id="JNBS01001912">
    <property type="protein sequence ID" value="OQR97431.1"/>
    <property type="molecule type" value="Genomic_DNA"/>
</dbReference>
<dbReference type="OrthoDB" id="370884at2759"/>
<comment type="caution">
    <text evidence="3">The sequence shown here is derived from an EMBL/GenBank/DDBJ whole genome shotgun (WGS) entry which is preliminary data.</text>
</comment>
<organism evidence="3 4">
    <name type="scientific">Thraustotheca clavata</name>
    <dbReference type="NCBI Taxonomy" id="74557"/>
    <lineage>
        <taxon>Eukaryota</taxon>
        <taxon>Sar</taxon>
        <taxon>Stramenopiles</taxon>
        <taxon>Oomycota</taxon>
        <taxon>Saprolegniomycetes</taxon>
        <taxon>Saprolegniales</taxon>
        <taxon>Achlyaceae</taxon>
        <taxon>Thraustotheca</taxon>
    </lineage>
</organism>
<accession>A0A1V9ZHQ5</accession>